<protein>
    <submittedName>
        <fullName evidence="5">Macrolide export protein MacA</fullName>
    </submittedName>
</protein>
<sequence length="439" mass="47524">MLRKTLIAVGLGLLLLTLFAANRRREPGAVDLDWRVLREPPRKVLAEPATRGPIVQTVTAPGKVESVEEAEVASQLIGRVVAVYVEEGDVVLRNDPLVELDATDAKARLDSACARIAKLTAAITQAESELAKAERDVDQFSKLRVRGFASPTERADAVTLLEKARAALAMSRNELREAEAMRRSSDEELRRTLIVAPMDGVVSNLNVDEGEIVIAGTTNLPGSVLMKVSAMGRMRVRADVDETDVLSLRRGQPAQAYLLASQLQPLAGRVETVAPQGKASKDDVVNFETLIAIDAPAQTSTSGEDHRLRPGMTATVEVEVRRSDDAISVPAQAVVHRRRKDLPDTPAVRSWAERNARSPGEKARDAELRYVKLVFVLDGGVARARPVETGLSDERRVEILSGLEPEDRVIVGPFRALDELKDGAAVVPVASATELETTG</sequence>
<proteinExistence type="inferred from homology"/>
<organism evidence="5 6">
    <name type="scientific">Aquisphaera giovannonii</name>
    <dbReference type="NCBI Taxonomy" id="406548"/>
    <lineage>
        <taxon>Bacteria</taxon>
        <taxon>Pseudomonadati</taxon>
        <taxon>Planctomycetota</taxon>
        <taxon>Planctomycetia</taxon>
        <taxon>Isosphaerales</taxon>
        <taxon>Isosphaeraceae</taxon>
        <taxon>Aquisphaera</taxon>
    </lineage>
</organism>
<dbReference type="AlphaFoldDB" id="A0A5B9WB32"/>
<evidence type="ECO:0000256" key="2">
    <source>
        <dbReference type="SAM" id="Coils"/>
    </source>
</evidence>
<gene>
    <name evidence="5" type="primary">macA_9</name>
    <name evidence="5" type="ORF">OJF2_58080</name>
</gene>
<feature type="domain" description="Multidrug resistance protein MdtA-like barrel-sandwich hybrid" evidence="3">
    <location>
        <begin position="69"/>
        <end position="219"/>
    </location>
</feature>
<dbReference type="Gene3D" id="2.40.30.170">
    <property type="match status" value="1"/>
</dbReference>
<evidence type="ECO:0000313" key="6">
    <source>
        <dbReference type="Proteomes" id="UP000324233"/>
    </source>
</evidence>
<comment type="similarity">
    <text evidence="1">Belongs to the membrane fusion protein (MFP) (TC 8.A.1) family.</text>
</comment>
<evidence type="ECO:0000259" key="3">
    <source>
        <dbReference type="Pfam" id="PF25917"/>
    </source>
</evidence>
<dbReference type="Pfam" id="PF25917">
    <property type="entry name" value="BSH_RND"/>
    <property type="match status" value="1"/>
</dbReference>
<dbReference type="Pfam" id="PF25975">
    <property type="entry name" value="CzcB_C"/>
    <property type="match status" value="1"/>
</dbReference>
<dbReference type="Gene3D" id="2.40.420.20">
    <property type="match status" value="1"/>
</dbReference>
<keyword evidence="6" id="KW-1185">Reference proteome</keyword>
<dbReference type="SUPFAM" id="SSF111369">
    <property type="entry name" value="HlyD-like secretion proteins"/>
    <property type="match status" value="1"/>
</dbReference>
<keyword evidence="2" id="KW-0175">Coiled coil</keyword>
<dbReference type="Proteomes" id="UP000324233">
    <property type="component" value="Chromosome"/>
</dbReference>
<dbReference type="InterPro" id="IPR058625">
    <property type="entry name" value="MdtA-like_BSH"/>
</dbReference>
<dbReference type="PANTHER" id="PTHR30469:SF33">
    <property type="entry name" value="SLR1207 PROTEIN"/>
    <property type="match status" value="1"/>
</dbReference>
<dbReference type="KEGG" id="agv:OJF2_58080"/>
<reference evidence="5 6" key="1">
    <citation type="submission" date="2019-08" db="EMBL/GenBank/DDBJ databases">
        <title>Deep-cultivation of Planctomycetes and their phenomic and genomic characterization uncovers novel biology.</title>
        <authorList>
            <person name="Wiegand S."/>
            <person name="Jogler M."/>
            <person name="Boedeker C."/>
            <person name="Pinto D."/>
            <person name="Vollmers J."/>
            <person name="Rivas-Marin E."/>
            <person name="Kohn T."/>
            <person name="Peeters S.H."/>
            <person name="Heuer A."/>
            <person name="Rast P."/>
            <person name="Oberbeckmann S."/>
            <person name="Bunk B."/>
            <person name="Jeske O."/>
            <person name="Meyerdierks A."/>
            <person name="Storesund J.E."/>
            <person name="Kallscheuer N."/>
            <person name="Luecker S."/>
            <person name="Lage O.M."/>
            <person name="Pohl T."/>
            <person name="Merkel B.J."/>
            <person name="Hornburger P."/>
            <person name="Mueller R.-W."/>
            <person name="Bruemmer F."/>
            <person name="Labrenz M."/>
            <person name="Spormann A.M."/>
            <person name="Op den Camp H."/>
            <person name="Overmann J."/>
            <person name="Amann R."/>
            <person name="Jetten M.S.M."/>
            <person name="Mascher T."/>
            <person name="Medema M.H."/>
            <person name="Devos D.P."/>
            <person name="Kaster A.-K."/>
            <person name="Ovreas L."/>
            <person name="Rohde M."/>
            <person name="Galperin M.Y."/>
            <person name="Jogler C."/>
        </authorList>
    </citation>
    <scope>NUCLEOTIDE SEQUENCE [LARGE SCALE GENOMIC DNA]</scope>
    <source>
        <strain evidence="5 6">OJF2</strain>
    </source>
</reference>
<dbReference type="InterPro" id="IPR006143">
    <property type="entry name" value="RND_pump_MFP"/>
</dbReference>
<dbReference type="EMBL" id="CP042997">
    <property type="protein sequence ID" value="QEH37221.1"/>
    <property type="molecule type" value="Genomic_DNA"/>
</dbReference>
<dbReference type="RefSeq" id="WP_168222098.1">
    <property type="nucleotide sequence ID" value="NZ_CP042997.1"/>
</dbReference>
<dbReference type="Gene3D" id="2.40.50.100">
    <property type="match status" value="1"/>
</dbReference>
<dbReference type="PANTHER" id="PTHR30469">
    <property type="entry name" value="MULTIDRUG RESISTANCE PROTEIN MDTA"/>
    <property type="match status" value="1"/>
</dbReference>
<feature type="domain" description="CzcB-like C-terminal circularly permuted SH3-like" evidence="4">
    <location>
        <begin position="372"/>
        <end position="410"/>
    </location>
</feature>
<accession>A0A5B9WB32</accession>
<dbReference type="GO" id="GO:1990281">
    <property type="term" value="C:efflux pump complex"/>
    <property type="evidence" value="ECO:0007669"/>
    <property type="project" value="TreeGrafter"/>
</dbReference>
<dbReference type="Gene3D" id="1.10.287.470">
    <property type="entry name" value="Helix hairpin bin"/>
    <property type="match status" value="1"/>
</dbReference>
<feature type="coiled-coil region" evidence="2">
    <location>
        <begin position="109"/>
        <end position="188"/>
    </location>
</feature>
<dbReference type="InterPro" id="IPR058649">
    <property type="entry name" value="CzcB_C"/>
</dbReference>
<dbReference type="GO" id="GO:0015562">
    <property type="term" value="F:efflux transmembrane transporter activity"/>
    <property type="evidence" value="ECO:0007669"/>
    <property type="project" value="TreeGrafter"/>
</dbReference>
<name>A0A5B9WB32_9BACT</name>
<evidence type="ECO:0000313" key="5">
    <source>
        <dbReference type="EMBL" id="QEH37221.1"/>
    </source>
</evidence>
<evidence type="ECO:0000256" key="1">
    <source>
        <dbReference type="ARBA" id="ARBA00009477"/>
    </source>
</evidence>
<dbReference type="NCBIfam" id="TIGR01730">
    <property type="entry name" value="RND_mfp"/>
    <property type="match status" value="1"/>
</dbReference>
<evidence type="ECO:0000259" key="4">
    <source>
        <dbReference type="Pfam" id="PF25975"/>
    </source>
</evidence>